<dbReference type="Proteomes" id="UP000695007">
    <property type="component" value="Unplaced"/>
</dbReference>
<dbReference type="GO" id="GO:0005771">
    <property type="term" value="C:multivesicular body"/>
    <property type="evidence" value="ECO:0007669"/>
    <property type="project" value="TreeGrafter"/>
</dbReference>
<dbReference type="Gene3D" id="6.10.140.1230">
    <property type="match status" value="1"/>
</dbReference>
<dbReference type="Pfam" id="PF25880">
    <property type="entry name" value="WHD_CHMP7_1st"/>
    <property type="match status" value="1"/>
</dbReference>
<protein>
    <submittedName>
        <fullName evidence="7">Charged multivesicular body protein 7</fullName>
    </submittedName>
</protein>
<dbReference type="RefSeq" id="XP_011497274.1">
    <property type="nucleotide sequence ID" value="XM_011498972.1"/>
</dbReference>
<accession>A0AAJ6YFU3</accession>
<sequence>MLPTDFYFPLLNNHLPPSWNIDERMRFFCAPFRNRSSNPEEWIHKYQFWHELINSWSSYYALCCFTLSVVNANFQRNSQKISCLPTVWQELYRNGEIISISDFLKEPSNTWIGWMVDIFIKKSTFWIFSKVKGYILEPNFNMTEKYVYLATVKELAELILLTVNSKNDNKLLSLSKLTKNCIKQSSNDRITEENIKLALIWLRRTKQAAFRVCKGDNSYNLLVKISSNNVEDVTEIDEGIYTLTQQEYIITKCIEELEKKRNEVILKAKLSLKNGLRQVAKSLLRKKHELDKCIEKRSITLHNVQKLLSSIDDAHYNTNTLAAYKAGCNILKKFESNGLTEDKAKDTVNDLSEIFEDLNEIKSIMIQPVLTVESDFELEKELTEIMKSTGSNLSTSAMNTNQLLNILELPDLVDLDLDGPRINVIS</sequence>
<dbReference type="AlphaFoldDB" id="A0AAJ6YFU3"/>
<proteinExistence type="inferred from homology"/>
<organism evidence="6 7">
    <name type="scientific">Ceratosolen solmsi marchali</name>
    <dbReference type="NCBI Taxonomy" id="326594"/>
    <lineage>
        <taxon>Eukaryota</taxon>
        <taxon>Metazoa</taxon>
        <taxon>Ecdysozoa</taxon>
        <taxon>Arthropoda</taxon>
        <taxon>Hexapoda</taxon>
        <taxon>Insecta</taxon>
        <taxon>Pterygota</taxon>
        <taxon>Neoptera</taxon>
        <taxon>Endopterygota</taxon>
        <taxon>Hymenoptera</taxon>
        <taxon>Apocrita</taxon>
        <taxon>Proctotrupomorpha</taxon>
        <taxon>Chalcidoidea</taxon>
        <taxon>Agaonidae</taxon>
        <taxon>Agaoninae</taxon>
        <taxon>Ceratosolen</taxon>
    </lineage>
</organism>
<reference evidence="7" key="1">
    <citation type="submission" date="2025-08" db="UniProtKB">
        <authorList>
            <consortium name="RefSeq"/>
        </authorList>
    </citation>
    <scope>IDENTIFICATION</scope>
</reference>
<evidence type="ECO:0000256" key="2">
    <source>
        <dbReference type="ARBA" id="ARBA00006190"/>
    </source>
</evidence>
<dbReference type="GO" id="GO:0000160">
    <property type="term" value="P:phosphorelay signal transduction system"/>
    <property type="evidence" value="ECO:0007669"/>
    <property type="project" value="InterPro"/>
</dbReference>
<comment type="similarity">
    <text evidence="2">Belongs to the SNF7 family.</text>
</comment>
<dbReference type="InterPro" id="IPR001789">
    <property type="entry name" value="Sig_transdc_resp-reg_receiver"/>
</dbReference>
<evidence type="ECO:0000259" key="5">
    <source>
        <dbReference type="PROSITE" id="PS50110"/>
    </source>
</evidence>
<dbReference type="KEGG" id="csol:105361720"/>
<keyword evidence="4" id="KW-0597">Phosphoprotein</keyword>
<dbReference type="GO" id="GO:0006900">
    <property type="term" value="P:vesicle budding from membrane"/>
    <property type="evidence" value="ECO:0007669"/>
    <property type="project" value="TreeGrafter"/>
</dbReference>
<evidence type="ECO:0000313" key="7">
    <source>
        <dbReference type="RefSeq" id="XP_011497274.1"/>
    </source>
</evidence>
<keyword evidence="6" id="KW-1185">Reference proteome</keyword>
<evidence type="ECO:0000256" key="1">
    <source>
        <dbReference type="ARBA" id="ARBA00004177"/>
    </source>
</evidence>
<dbReference type="PANTHER" id="PTHR22761">
    <property type="entry name" value="CHARGED MULTIVESICULAR BODY PROTEIN"/>
    <property type="match status" value="1"/>
</dbReference>
<keyword evidence="3" id="KW-0967">Endosome</keyword>
<dbReference type="Pfam" id="PF03357">
    <property type="entry name" value="Snf7"/>
    <property type="match status" value="1"/>
</dbReference>
<dbReference type="GO" id="GO:0032511">
    <property type="term" value="P:late endosome to vacuole transport via multivesicular body sorting pathway"/>
    <property type="evidence" value="ECO:0007669"/>
    <property type="project" value="TreeGrafter"/>
</dbReference>
<dbReference type="InterPro" id="IPR005024">
    <property type="entry name" value="Snf7_fam"/>
</dbReference>
<feature type="modified residue" description="4-aspartylphosphate" evidence="4">
    <location>
        <position position="416"/>
    </location>
</feature>
<gene>
    <name evidence="7" type="primary">LOC105361720</name>
</gene>
<dbReference type="GO" id="GO:0009898">
    <property type="term" value="C:cytoplasmic side of plasma membrane"/>
    <property type="evidence" value="ECO:0007669"/>
    <property type="project" value="TreeGrafter"/>
</dbReference>
<dbReference type="GeneID" id="105361720"/>
<dbReference type="PROSITE" id="PS50110">
    <property type="entry name" value="RESPONSE_REGULATORY"/>
    <property type="match status" value="1"/>
</dbReference>
<dbReference type="GO" id="GO:0000815">
    <property type="term" value="C:ESCRT III complex"/>
    <property type="evidence" value="ECO:0007669"/>
    <property type="project" value="TreeGrafter"/>
</dbReference>
<name>A0AAJ6YFU3_9HYME</name>
<evidence type="ECO:0000256" key="4">
    <source>
        <dbReference type="PROSITE-ProRule" id="PRU00169"/>
    </source>
</evidence>
<dbReference type="PANTHER" id="PTHR22761:SF10">
    <property type="entry name" value="GH13992P"/>
    <property type="match status" value="1"/>
</dbReference>
<feature type="domain" description="Response regulatory" evidence="5">
    <location>
        <begin position="368"/>
        <end position="426"/>
    </location>
</feature>
<comment type="subcellular location">
    <subcellularLocation>
        <location evidence="1">Endosome</location>
    </subcellularLocation>
</comment>
<evidence type="ECO:0000313" key="6">
    <source>
        <dbReference type="Proteomes" id="UP000695007"/>
    </source>
</evidence>
<evidence type="ECO:0000256" key="3">
    <source>
        <dbReference type="ARBA" id="ARBA00022753"/>
    </source>
</evidence>